<feature type="domain" description="HTH cro/C1-type" evidence="1">
    <location>
        <begin position="62"/>
        <end position="116"/>
    </location>
</feature>
<dbReference type="InterPro" id="IPR001387">
    <property type="entry name" value="Cro/C1-type_HTH"/>
</dbReference>
<comment type="caution">
    <text evidence="2">The sequence shown here is derived from an EMBL/GenBank/DDBJ whole genome shotgun (WGS) entry which is preliminary data.</text>
</comment>
<dbReference type="PROSITE" id="PS50943">
    <property type="entry name" value="HTH_CROC1"/>
    <property type="match status" value="1"/>
</dbReference>
<protein>
    <submittedName>
        <fullName evidence="2">Helix-turn-helix domain-containing protein</fullName>
    </submittedName>
</protein>
<evidence type="ECO:0000313" key="3">
    <source>
        <dbReference type="Proteomes" id="UP000469670"/>
    </source>
</evidence>
<evidence type="ECO:0000259" key="1">
    <source>
        <dbReference type="PROSITE" id="PS50943"/>
    </source>
</evidence>
<dbReference type="InterPro" id="IPR010982">
    <property type="entry name" value="Lambda_DNA-bd_dom_sf"/>
</dbReference>
<dbReference type="EMBL" id="JAAGMP010000314">
    <property type="protein sequence ID" value="NEC17937.1"/>
    <property type="molecule type" value="Genomic_DNA"/>
</dbReference>
<dbReference type="Gene3D" id="1.10.260.40">
    <property type="entry name" value="lambda repressor-like DNA-binding domains"/>
    <property type="match status" value="1"/>
</dbReference>
<proteinExistence type="predicted"/>
<name>A0A7K3RS07_9ACTN</name>
<sequence>MTEAVTTCTSTIHDGHETVQCVLKPHPPEEDHRRGFLAWDSEGNWYARRDFPPIYPTIGNTLRGRRQQLGLTQQQVAKALDISRSSVAQIELGTQHLSLHLWVAMCQTLGADPASVISCALQGTGPSAPAEEAR</sequence>
<dbReference type="SMART" id="SM00530">
    <property type="entry name" value="HTH_XRE"/>
    <property type="match status" value="1"/>
</dbReference>
<dbReference type="GO" id="GO:0003677">
    <property type="term" value="F:DNA binding"/>
    <property type="evidence" value="ECO:0007669"/>
    <property type="project" value="InterPro"/>
</dbReference>
<gene>
    <name evidence="2" type="ORF">G3I50_06625</name>
</gene>
<dbReference type="SUPFAM" id="SSF47413">
    <property type="entry name" value="lambda repressor-like DNA-binding domains"/>
    <property type="match status" value="1"/>
</dbReference>
<evidence type="ECO:0000313" key="2">
    <source>
        <dbReference type="EMBL" id="NEC17937.1"/>
    </source>
</evidence>
<dbReference type="AlphaFoldDB" id="A0A7K3RS07"/>
<organism evidence="2 3">
    <name type="scientific">Streptomyces parvus</name>
    <dbReference type="NCBI Taxonomy" id="66428"/>
    <lineage>
        <taxon>Bacteria</taxon>
        <taxon>Bacillati</taxon>
        <taxon>Actinomycetota</taxon>
        <taxon>Actinomycetes</taxon>
        <taxon>Kitasatosporales</taxon>
        <taxon>Streptomycetaceae</taxon>
        <taxon>Streptomyces</taxon>
    </lineage>
</organism>
<dbReference type="RefSeq" id="WP_164200596.1">
    <property type="nucleotide sequence ID" value="NZ_JAAGMP010000314.1"/>
</dbReference>
<dbReference type="Proteomes" id="UP000469670">
    <property type="component" value="Unassembled WGS sequence"/>
</dbReference>
<accession>A0A7K3RS07</accession>
<reference evidence="2 3" key="1">
    <citation type="submission" date="2020-01" db="EMBL/GenBank/DDBJ databases">
        <title>Insect and environment-associated Actinomycetes.</title>
        <authorList>
            <person name="Currrie C."/>
            <person name="Chevrette M."/>
            <person name="Carlson C."/>
            <person name="Stubbendieck R."/>
            <person name="Wendt-Pienkowski E."/>
        </authorList>
    </citation>
    <scope>NUCLEOTIDE SEQUENCE [LARGE SCALE GENOMIC DNA]</scope>
    <source>
        <strain evidence="2 3">SID7590</strain>
    </source>
</reference>
<dbReference type="CDD" id="cd00093">
    <property type="entry name" value="HTH_XRE"/>
    <property type="match status" value="1"/>
</dbReference>
<dbReference type="Pfam" id="PF13560">
    <property type="entry name" value="HTH_31"/>
    <property type="match status" value="1"/>
</dbReference>